<dbReference type="Gene3D" id="3.30.2350.10">
    <property type="entry name" value="Pseudouridine synthase"/>
    <property type="match status" value="1"/>
</dbReference>
<evidence type="ECO:0000256" key="1">
    <source>
        <dbReference type="ARBA" id="ARBA00000073"/>
    </source>
</evidence>
<evidence type="ECO:0000313" key="7">
    <source>
        <dbReference type="Proteomes" id="UP000729290"/>
    </source>
</evidence>
<comment type="caution">
    <text evidence="6">The sequence shown here is derived from an EMBL/GenBank/DDBJ whole genome shotgun (WGS) entry which is preliminary data.</text>
</comment>
<dbReference type="PANTHER" id="PTHR21600:SF87">
    <property type="entry name" value="RNA PSEUDOURIDYLATE SYNTHASE DOMAIN-CONTAINING PROTEIN 1"/>
    <property type="match status" value="1"/>
</dbReference>
<accession>A0ABS2G8Z5</accession>
<dbReference type="InterPro" id="IPR050188">
    <property type="entry name" value="RluA_PseudoU_synthase"/>
</dbReference>
<dbReference type="RefSeq" id="WP_205132623.1">
    <property type="nucleotide sequence ID" value="NZ_JACSNT010000002.1"/>
</dbReference>
<evidence type="ECO:0000256" key="3">
    <source>
        <dbReference type="ARBA" id="ARBA00031870"/>
    </source>
</evidence>
<dbReference type="PANTHER" id="PTHR21600">
    <property type="entry name" value="MITOCHONDRIAL RNA PSEUDOURIDINE SYNTHASE"/>
    <property type="match status" value="1"/>
</dbReference>
<dbReference type="CDD" id="cd02869">
    <property type="entry name" value="PseudoU_synth_RluA_like"/>
    <property type="match status" value="1"/>
</dbReference>
<feature type="domain" description="Pseudouridine synthase RsuA/RluA-like" evidence="5">
    <location>
        <begin position="13"/>
        <end position="158"/>
    </location>
</feature>
<dbReference type="SUPFAM" id="SSF55120">
    <property type="entry name" value="Pseudouridine synthase"/>
    <property type="match status" value="1"/>
</dbReference>
<sequence length="220" mass="24621">MRIRILYDEKGIMAVVKPPGMPAQPDKTGDKDLLTALEEETGHKVHLAHRLDRPVGGVLLLTKTPRAEAAVAKAMAAGQLQKTYLAVLCGVPQEKEGLWEDYLWKNGRTNLSEVVSKDKKGAKLARLSYEVLGEKEGLSLVRIHLMTGRHHQIRVQTSSRGLPIWGDRKYHPSPKTAQGGQIALWSCGMEGKLEKNWSLCVKAFPEEDPFTRFMEILEKM</sequence>
<protein>
    <recommendedName>
        <fullName evidence="3">RNA pseudouridylate synthase</fullName>
    </recommendedName>
    <alternativeName>
        <fullName evidence="4">RNA-uridine isomerase</fullName>
    </alternativeName>
</protein>
<keyword evidence="7" id="KW-1185">Reference proteome</keyword>
<evidence type="ECO:0000256" key="4">
    <source>
        <dbReference type="ARBA" id="ARBA00033164"/>
    </source>
</evidence>
<name>A0ABS2G8Z5_9FIRM</name>
<reference evidence="6 7" key="1">
    <citation type="journal article" date="2021" name="Sci. Rep.">
        <title>The distribution of antibiotic resistance genes in chicken gut microbiota commensals.</title>
        <authorList>
            <person name="Juricova H."/>
            <person name="Matiasovicova J."/>
            <person name="Kubasova T."/>
            <person name="Cejkova D."/>
            <person name="Rychlik I."/>
        </authorList>
    </citation>
    <scope>NUCLEOTIDE SEQUENCE [LARGE SCALE GENOMIC DNA]</scope>
    <source>
        <strain evidence="6 7">An431b</strain>
    </source>
</reference>
<organism evidence="6 7">
    <name type="scientific">Anaerotignum lactatifermentans</name>
    <dbReference type="NCBI Taxonomy" id="160404"/>
    <lineage>
        <taxon>Bacteria</taxon>
        <taxon>Bacillati</taxon>
        <taxon>Bacillota</taxon>
        <taxon>Clostridia</taxon>
        <taxon>Lachnospirales</taxon>
        <taxon>Anaerotignaceae</taxon>
        <taxon>Anaerotignum</taxon>
    </lineage>
</organism>
<gene>
    <name evidence="6" type="ORF">H9X83_05715</name>
</gene>
<dbReference type="Pfam" id="PF00849">
    <property type="entry name" value="PseudoU_synth_2"/>
    <property type="match status" value="1"/>
</dbReference>
<evidence type="ECO:0000256" key="2">
    <source>
        <dbReference type="ARBA" id="ARBA00010876"/>
    </source>
</evidence>
<evidence type="ECO:0000259" key="5">
    <source>
        <dbReference type="Pfam" id="PF00849"/>
    </source>
</evidence>
<comment type="similarity">
    <text evidence="2">Belongs to the pseudouridine synthase RluA family.</text>
</comment>
<evidence type="ECO:0000313" key="6">
    <source>
        <dbReference type="EMBL" id="MBM6877655.1"/>
    </source>
</evidence>
<dbReference type="InterPro" id="IPR020103">
    <property type="entry name" value="PsdUridine_synth_cat_dom_sf"/>
</dbReference>
<dbReference type="Proteomes" id="UP000729290">
    <property type="component" value="Unassembled WGS sequence"/>
</dbReference>
<dbReference type="InterPro" id="IPR006145">
    <property type="entry name" value="PsdUridine_synth_RsuA/RluA"/>
</dbReference>
<comment type="catalytic activity">
    <reaction evidence="1">
        <text>a uridine in RNA = a pseudouridine in RNA</text>
        <dbReference type="Rhea" id="RHEA:48348"/>
        <dbReference type="Rhea" id="RHEA-COMP:12068"/>
        <dbReference type="Rhea" id="RHEA-COMP:12069"/>
        <dbReference type="ChEBI" id="CHEBI:65314"/>
        <dbReference type="ChEBI" id="CHEBI:65315"/>
    </reaction>
</comment>
<dbReference type="EMBL" id="JACSNV010000006">
    <property type="protein sequence ID" value="MBM6877655.1"/>
    <property type="molecule type" value="Genomic_DNA"/>
</dbReference>
<proteinExistence type="inferred from homology"/>